<dbReference type="EMBL" id="JBEWCH010000021">
    <property type="protein sequence ID" value="MET1477770.1"/>
    <property type="molecule type" value="Genomic_DNA"/>
</dbReference>
<comment type="caution">
    <text evidence="2">The sequence shown here is derived from an EMBL/GenBank/DDBJ whole genome shotgun (WGS) entry which is preliminary data.</text>
</comment>
<evidence type="ECO:0000313" key="3">
    <source>
        <dbReference type="Proteomes" id="UP001548587"/>
    </source>
</evidence>
<dbReference type="InterPro" id="IPR017592">
    <property type="entry name" value="Pilus_assmbl_Flp-typ_CpaB"/>
</dbReference>
<dbReference type="NCBIfam" id="TIGR03177">
    <property type="entry name" value="pilus_cpaB"/>
    <property type="match status" value="1"/>
</dbReference>
<evidence type="ECO:0000313" key="2">
    <source>
        <dbReference type="EMBL" id="MET1477770.1"/>
    </source>
</evidence>
<name>A0ABV2CF87_9BURK</name>
<dbReference type="InterPro" id="IPR013974">
    <property type="entry name" value="SAF"/>
</dbReference>
<keyword evidence="3" id="KW-1185">Reference proteome</keyword>
<dbReference type="CDD" id="cd11614">
    <property type="entry name" value="SAF_CpaB_FlgA_like"/>
    <property type="match status" value="1"/>
</dbReference>
<proteinExistence type="predicted"/>
<protein>
    <submittedName>
        <fullName evidence="2">Flp pilus assembly protein CpaB</fullName>
    </submittedName>
</protein>
<dbReference type="Pfam" id="PF08666">
    <property type="entry name" value="SAF"/>
    <property type="match status" value="1"/>
</dbReference>
<dbReference type="InterPro" id="IPR031571">
    <property type="entry name" value="RcpC_dom"/>
</dbReference>
<feature type="domain" description="SAF" evidence="1">
    <location>
        <begin position="40"/>
        <end position="105"/>
    </location>
</feature>
<sequence length="346" mass="35134">MPKPLRMAVLIIAAAIGAFLLRQLYVAASTPSAPGAASDVDVRVAAADLPEGLLLRDNDLAWKRMPRAQVPAGAFVESQPGADLKGALLRNRVDAGAPIRADNVIPAGAPDFLAAALQPGMRAISVPVDDVSGNAGLIQPGDFVDVVLTQQIGGSATTPGTFEAETVVRRARVLAVGSEFQRAKTAASAPDAPVRARTVTLEVAPRTAQVVLVATRLGSLSLALRSFATSDRRQAAGGDEQEPDTPPVWAGDVSRAFRDATRSSSAKPDTGMRAAPQGNTVVIYRGSSVDDGSRGTGVGGVGGVGMPGIPPLPSGWPGTPVAPAAPAMGNAAADTTAQVPRAAVAQ</sequence>
<accession>A0ABV2CF87</accession>
<reference evidence="2 3" key="1">
    <citation type="submission" date="2024-06" db="EMBL/GenBank/DDBJ databases">
        <title>Burkholderia sola in Mexico.</title>
        <authorList>
            <person name="Estrada P."/>
        </authorList>
    </citation>
    <scope>NUCLEOTIDE SEQUENCE [LARGE SCALE GENOMIC DNA]</scope>
    <source>
        <strain evidence="2 3">CpTa8-5</strain>
    </source>
</reference>
<dbReference type="Pfam" id="PF16976">
    <property type="entry name" value="RcpC"/>
    <property type="match status" value="1"/>
</dbReference>
<dbReference type="RefSeq" id="WP_209927705.1">
    <property type="nucleotide sequence ID" value="NZ_JBEWCH010000021.1"/>
</dbReference>
<dbReference type="Proteomes" id="UP001548587">
    <property type="component" value="Unassembled WGS sequence"/>
</dbReference>
<organism evidence="2 3">
    <name type="scientific">Burkholderia sola</name>
    <dbReference type="NCBI Taxonomy" id="2843302"/>
    <lineage>
        <taxon>Bacteria</taxon>
        <taxon>Pseudomonadati</taxon>
        <taxon>Pseudomonadota</taxon>
        <taxon>Betaproteobacteria</taxon>
        <taxon>Burkholderiales</taxon>
        <taxon>Burkholderiaceae</taxon>
        <taxon>Burkholderia</taxon>
        <taxon>Burkholderia cepacia complex</taxon>
    </lineage>
</organism>
<evidence type="ECO:0000259" key="1">
    <source>
        <dbReference type="SMART" id="SM00858"/>
    </source>
</evidence>
<dbReference type="SMART" id="SM00858">
    <property type="entry name" value="SAF"/>
    <property type="match status" value="1"/>
</dbReference>
<gene>
    <name evidence="2" type="primary">cpaB</name>
    <name evidence="2" type="ORF">ABXL37_26300</name>
</gene>